<evidence type="ECO:0000313" key="4">
    <source>
        <dbReference type="Proteomes" id="UP000595663"/>
    </source>
</evidence>
<organism evidence="3 4">
    <name type="scientific">Amphritea japonica ATCC BAA-1530</name>
    <dbReference type="NCBI Taxonomy" id="1278309"/>
    <lineage>
        <taxon>Bacteria</taxon>
        <taxon>Pseudomonadati</taxon>
        <taxon>Pseudomonadota</taxon>
        <taxon>Gammaproteobacteria</taxon>
        <taxon>Oceanospirillales</taxon>
        <taxon>Oceanospirillaceae</taxon>
        <taxon>Amphritea</taxon>
    </lineage>
</organism>
<evidence type="ECO:0000313" key="3">
    <source>
        <dbReference type="EMBL" id="BBB27222.1"/>
    </source>
</evidence>
<dbReference type="SMART" id="SM00116">
    <property type="entry name" value="CBS"/>
    <property type="match status" value="2"/>
</dbReference>
<dbReference type="CDD" id="cd04630">
    <property type="entry name" value="CBS_pair_bac"/>
    <property type="match status" value="1"/>
</dbReference>
<dbReference type="PANTHER" id="PTHR43080:SF2">
    <property type="entry name" value="CBS DOMAIN-CONTAINING PROTEIN"/>
    <property type="match status" value="1"/>
</dbReference>
<dbReference type="EMBL" id="AP014545">
    <property type="protein sequence ID" value="BBB27222.1"/>
    <property type="molecule type" value="Genomic_DNA"/>
</dbReference>
<name>A0A7R6PIN7_9GAMM</name>
<feature type="domain" description="CBS" evidence="2">
    <location>
        <begin position="83"/>
        <end position="130"/>
    </location>
</feature>
<dbReference type="InterPro" id="IPR000644">
    <property type="entry name" value="CBS_dom"/>
</dbReference>
<dbReference type="KEGG" id="ajp:AMJAP_2634"/>
<gene>
    <name evidence="3" type="ORF">AMJAP_2634</name>
</gene>
<keyword evidence="1" id="KW-0129">CBS domain</keyword>
<dbReference type="Gene3D" id="3.10.580.10">
    <property type="entry name" value="CBS-domain"/>
    <property type="match status" value="1"/>
</dbReference>
<dbReference type="InterPro" id="IPR046342">
    <property type="entry name" value="CBS_dom_sf"/>
</dbReference>
<protein>
    <recommendedName>
        <fullName evidence="2">CBS domain-containing protein</fullName>
    </recommendedName>
</protein>
<evidence type="ECO:0000256" key="1">
    <source>
        <dbReference type="ARBA" id="ARBA00023122"/>
    </source>
</evidence>
<dbReference type="Pfam" id="PF00571">
    <property type="entry name" value="CBS"/>
    <property type="match status" value="2"/>
</dbReference>
<proteinExistence type="predicted"/>
<keyword evidence="4" id="KW-1185">Reference proteome</keyword>
<dbReference type="InterPro" id="IPR051257">
    <property type="entry name" value="Diverse_CBS-Domain"/>
</dbReference>
<dbReference type="SUPFAM" id="SSF54631">
    <property type="entry name" value="CBS-domain pair"/>
    <property type="match status" value="1"/>
</dbReference>
<dbReference type="RefSeq" id="WP_019619964.1">
    <property type="nucleotide sequence ID" value="NZ_AP014545.1"/>
</dbReference>
<sequence length="133" mass="15006">MSDRKVIRVKDVMAQDYAMVDGLITIKDAIRIYKEQKVSALLVNKRHDNDEYGILLLSDIAKKVLAQDKAPERMNVYEIMTKPVIGVDPEMDVRYCARLFDNFGLATVPVFDKGEVLGVVGYNQIVLDGLLTE</sequence>
<evidence type="ECO:0000259" key="2">
    <source>
        <dbReference type="SMART" id="SM00116"/>
    </source>
</evidence>
<accession>A0A7R6PIN7</accession>
<dbReference type="PANTHER" id="PTHR43080">
    <property type="entry name" value="CBS DOMAIN-CONTAINING PROTEIN CBSX3, MITOCHONDRIAL"/>
    <property type="match status" value="1"/>
</dbReference>
<reference evidence="3 4" key="1">
    <citation type="journal article" date="2008" name="Int. J. Syst. Evol. Microbiol.">
        <title>Amphritea japonica sp. nov. and Amphritea balenae sp. nov., isolated from the sediment adjacent to sperm whale carcasses off Kagoshima, Japan.</title>
        <authorList>
            <person name="Miyazaki M."/>
            <person name="Nogi Y."/>
            <person name="Fujiwara Y."/>
            <person name="Kawato M."/>
            <person name="Nagahama T."/>
            <person name="Kubokawa K."/>
            <person name="Horikoshi K."/>
        </authorList>
    </citation>
    <scope>NUCLEOTIDE SEQUENCE [LARGE SCALE GENOMIC DNA]</scope>
    <source>
        <strain evidence="3 4">ATCC BAA-1530</strain>
    </source>
</reference>
<dbReference type="AlphaFoldDB" id="A0A7R6PIN7"/>
<feature type="domain" description="CBS" evidence="2">
    <location>
        <begin position="16"/>
        <end position="65"/>
    </location>
</feature>
<dbReference type="Proteomes" id="UP000595663">
    <property type="component" value="Chromosome"/>
</dbReference>
<dbReference type="OrthoDB" id="9771532at2"/>